<dbReference type="KEGG" id="bpz:BP1026B_II0434"/>
<organism evidence="2 3">
    <name type="scientific">Burkholderia pseudomallei (strain 1026b)</name>
    <dbReference type="NCBI Taxonomy" id="884204"/>
    <lineage>
        <taxon>Bacteria</taxon>
        <taxon>Pseudomonadati</taxon>
        <taxon>Pseudomonadota</taxon>
        <taxon>Betaproteobacteria</taxon>
        <taxon>Burkholderiales</taxon>
        <taxon>Burkholderiaceae</taxon>
        <taxon>Burkholderia</taxon>
        <taxon>pseudomallei group</taxon>
    </lineage>
</organism>
<name>A0A0H3HRZ0_BURP2</name>
<protein>
    <recommendedName>
        <fullName evidence="1">Replication-associated protein G2P N-terminal domain-containing protein</fullName>
    </recommendedName>
</protein>
<dbReference type="EMBL" id="CP002834">
    <property type="protein sequence ID" value="AFI68706.1"/>
    <property type="molecule type" value="Genomic_DNA"/>
</dbReference>
<evidence type="ECO:0000313" key="2">
    <source>
        <dbReference type="EMBL" id="AFI68706.1"/>
    </source>
</evidence>
<dbReference type="RefSeq" id="WP_004553168.1">
    <property type="nucleotide sequence ID" value="NC_017832.1"/>
</dbReference>
<dbReference type="Pfam" id="PF05144">
    <property type="entry name" value="Phage_CRI"/>
    <property type="match status" value="1"/>
</dbReference>
<gene>
    <name evidence="2" type="ordered locus">BP1026B_II0434</name>
</gene>
<feature type="domain" description="Replication-associated protein G2P N-terminal" evidence="1">
    <location>
        <begin position="4"/>
        <end position="139"/>
    </location>
</feature>
<accession>A0A0H3HRZ0</accession>
<sequence>MAYTDDDVAAWVAGEFDVRAVDITRRYRLPENVTVFDVRRHVIRNMAIEPYRPAALHQGVGVRFNAASSYGAWLIYDKHKEMEDKRTHAYPVLAAVHGDQADDVWNLLTVTAKSSARVELKLAKEYLKQNGLDRGSAWATGTANEVYDRELAALRLECHKPMSVLRNSIASVNNPTHRRTLELWSMGRDLTALFSRASLAMHRKAIIDACGIDIERDMPAIEPLPISQLLGVSNRLNGVPKWVDRYPQAYARLGAPHATRRSRWDTRI</sequence>
<dbReference type="InterPro" id="IPR022686">
    <property type="entry name" value="G2P_N"/>
</dbReference>
<evidence type="ECO:0000259" key="1">
    <source>
        <dbReference type="Pfam" id="PF05144"/>
    </source>
</evidence>
<proteinExistence type="predicted"/>
<dbReference type="GO" id="GO:0006260">
    <property type="term" value="P:DNA replication"/>
    <property type="evidence" value="ECO:0007669"/>
    <property type="project" value="InterPro"/>
</dbReference>
<evidence type="ECO:0000313" key="3">
    <source>
        <dbReference type="Proteomes" id="UP000010087"/>
    </source>
</evidence>
<reference evidence="2 3" key="1">
    <citation type="journal article" date="2012" name="PLoS ONE">
        <title>Evolution of Burkholderia pseudomallei in recurrent melioidosis.</title>
        <authorList>
            <person name="Hayden H.S."/>
            <person name="Lim R."/>
            <person name="Brittnacher M.J."/>
            <person name="Sims E.H."/>
            <person name="Ramage E.R."/>
            <person name="Fong C."/>
            <person name="Wu Z."/>
            <person name="Crist E."/>
            <person name="Chang J."/>
            <person name="Zhou Y."/>
            <person name="Radey M."/>
            <person name="Rohmer L."/>
            <person name="Haugen E."/>
            <person name="Gillett W."/>
            <person name="Wuthiekanun V."/>
            <person name="Peacock S.J."/>
            <person name="Kaul R."/>
            <person name="Miller S.I."/>
            <person name="Manoil C."/>
            <person name="Jacobs M.A."/>
        </authorList>
    </citation>
    <scope>NUCLEOTIDE SEQUENCE [LARGE SCALE GENOMIC DNA]</scope>
    <source>
        <strain evidence="2 3">1026b</strain>
    </source>
</reference>
<dbReference type="AlphaFoldDB" id="A0A0H3HRZ0"/>
<dbReference type="Proteomes" id="UP000010087">
    <property type="component" value="Chromosome 2"/>
</dbReference>